<dbReference type="Proteomes" id="UP000251670">
    <property type="component" value="Unassembled WGS sequence"/>
</dbReference>
<accession>A0A2X2WVJ0</accession>
<evidence type="ECO:0000313" key="3">
    <source>
        <dbReference type="Proteomes" id="UP000199426"/>
    </source>
</evidence>
<proteinExistence type="predicted"/>
<organism evidence="2 4">
    <name type="scientific">Chryseobacterium jejuense</name>
    <dbReference type="NCBI Taxonomy" id="445960"/>
    <lineage>
        <taxon>Bacteria</taxon>
        <taxon>Pseudomonadati</taxon>
        <taxon>Bacteroidota</taxon>
        <taxon>Flavobacteriia</taxon>
        <taxon>Flavobacteriales</taxon>
        <taxon>Weeksellaceae</taxon>
        <taxon>Chryseobacterium group</taxon>
        <taxon>Chryseobacterium</taxon>
    </lineage>
</organism>
<evidence type="ECO:0000313" key="2">
    <source>
        <dbReference type="EMBL" id="SQB47352.1"/>
    </source>
</evidence>
<dbReference type="Proteomes" id="UP000199426">
    <property type="component" value="Unassembled WGS sequence"/>
</dbReference>
<keyword evidence="3" id="KW-1185">Reference proteome</keyword>
<evidence type="ECO:0000313" key="1">
    <source>
        <dbReference type="EMBL" id="SDI65483.1"/>
    </source>
</evidence>
<dbReference type="EMBL" id="FNEG01000002">
    <property type="protein sequence ID" value="SDI65483.1"/>
    <property type="molecule type" value="Genomic_DNA"/>
</dbReference>
<evidence type="ECO:0000313" key="4">
    <source>
        <dbReference type="Proteomes" id="UP000251670"/>
    </source>
</evidence>
<dbReference type="AlphaFoldDB" id="A0A2X2WVJ0"/>
<reference evidence="2 4" key="2">
    <citation type="submission" date="2018-06" db="EMBL/GenBank/DDBJ databases">
        <authorList>
            <consortium name="Pathogen Informatics"/>
            <person name="Doyle S."/>
        </authorList>
    </citation>
    <scope>NUCLEOTIDE SEQUENCE [LARGE SCALE GENOMIC DNA]</scope>
    <source>
        <strain evidence="2 4">NCTC13492</strain>
    </source>
</reference>
<dbReference type="EMBL" id="UAWB01000014">
    <property type="protein sequence ID" value="SQB47352.1"/>
    <property type="molecule type" value="Genomic_DNA"/>
</dbReference>
<reference evidence="1 3" key="1">
    <citation type="submission" date="2016-10" db="EMBL/GenBank/DDBJ databases">
        <authorList>
            <person name="Varghese N."/>
            <person name="Submissions S."/>
        </authorList>
    </citation>
    <scope>NUCLEOTIDE SEQUENCE [LARGE SCALE GENOMIC DNA]</scope>
    <source>
        <strain evidence="1 3">DSM 19299</strain>
    </source>
</reference>
<protein>
    <submittedName>
        <fullName evidence="2">Uncharacterized protein</fullName>
    </submittedName>
</protein>
<dbReference type="STRING" id="445960.SAMN05421542_1621"/>
<name>A0A2X2WVJ0_CHRJE</name>
<sequence length="55" mass="6185">MKTTLKLQKRKLKKSELKKITGNGSDTCYDGFCRMGIDEPWQLGAGDQNGFCCQL</sequence>
<dbReference type="RefSeq" id="WP_167356186.1">
    <property type="nucleotide sequence ID" value="NZ_FNEG01000002.1"/>
</dbReference>
<gene>
    <name evidence="2" type="ORF">NCTC13492_04431</name>
    <name evidence="1" type="ORF">SAMN05421542_1621</name>
</gene>